<dbReference type="AlphaFoldDB" id="A0A510K376"/>
<keyword evidence="2" id="KW-1185">Reference proteome</keyword>
<dbReference type="EMBL" id="AP019831">
    <property type="protein sequence ID" value="BBM45191.1"/>
    <property type="molecule type" value="Genomic_DNA"/>
</dbReference>
<proteinExistence type="predicted"/>
<gene>
    <name evidence="1" type="ORF">JMUB3870_1309</name>
</gene>
<protein>
    <submittedName>
        <fullName evidence="1">Uncharacterized protein</fullName>
    </submittedName>
</protein>
<name>A0A510K376_9FUSO</name>
<organism evidence="1 2">
    <name type="scientific">Leptotrichia trevisanii</name>
    <dbReference type="NCBI Taxonomy" id="109328"/>
    <lineage>
        <taxon>Bacteria</taxon>
        <taxon>Fusobacteriati</taxon>
        <taxon>Fusobacteriota</taxon>
        <taxon>Fusobacteriia</taxon>
        <taxon>Fusobacteriales</taxon>
        <taxon>Leptotrichiaceae</taxon>
        <taxon>Leptotrichia</taxon>
    </lineage>
</organism>
<accession>A0A510K376</accession>
<sequence>MIYGYQGFYSISLDNGTKYIITEYLDSKYDDLKIGVKCPVYINE</sequence>
<dbReference type="Proteomes" id="UP000422644">
    <property type="component" value="Chromosome"/>
</dbReference>
<evidence type="ECO:0000313" key="1">
    <source>
        <dbReference type="EMBL" id="BBM45191.1"/>
    </source>
</evidence>
<evidence type="ECO:0000313" key="2">
    <source>
        <dbReference type="Proteomes" id="UP000422644"/>
    </source>
</evidence>
<reference evidence="1 2" key="1">
    <citation type="submission" date="2019-07" db="EMBL/GenBank/DDBJ databases">
        <title>Complete Genome Sequence of Leptotrichia trevisanii Strain JMUB3870.</title>
        <authorList>
            <person name="Watanabe S."/>
            <person name="Cui L."/>
        </authorList>
    </citation>
    <scope>NUCLEOTIDE SEQUENCE [LARGE SCALE GENOMIC DNA]</scope>
    <source>
        <strain evidence="1 2">JMUB3870</strain>
    </source>
</reference>